<dbReference type="InterPro" id="IPR045469">
    <property type="entry name" value="Nis1"/>
</dbReference>
<evidence type="ECO:0000313" key="2">
    <source>
        <dbReference type="EMBL" id="KAK0647996.1"/>
    </source>
</evidence>
<evidence type="ECO:0000313" key="3">
    <source>
        <dbReference type="Proteomes" id="UP001174936"/>
    </source>
</evidence>
<name>A0AA39YAI0_9PEZI</name>
<feature type="signal peptide" evidence="1">
    <location>
        <begin position="1"/>
        <end position="19"/>
    </location>
</feature>
<dbReference type="Pfam" id="PF19271">
    <property type="entry name" value="Nis1"/>
    <property type="match status" value="1"/>
</dbReference>
<feature type="chain" id="PRO_5041379561" evidence="1">
    <location>
        <begin position="20"/>
        <end position="170"/>
    </location>
</feature>
<proteinExistence type="predicted"/>
<keyword evidence="1" id="KW-0732">Signal</keyword>
<dbReference type="Proteomes" id="UP001174936">
    <property type="component" value="Unassembled WGS sequence"/>
</dbReference>
<reference evidence="2" key="1">
    <citation type="submission" date="2023-06" db="EMBL/GenBank/DDBJ databases">
        <title>Genome-scale phylogeny and comparative genomics of the fungal order Sordariales.</title>
        <authorList>
            <consortium name="Lawrence Berkeley National Laboratory"/>
            <person name="Hensen N."/>
            <person name="Bonometti L."/>
            <person name="Westerberg I."/>
            <person name="Brannstrom I.O."/>
            <person name="Guillou S."/>
            <person name="Cros-Aarteil S."/>
            <person name="Calhoun S."/>
            <person name="Haridas S."/>
            <person name="Kuo A."/>
            <person name="Mondo S."/>
            <person name="Pangilinan J."/>
            <person name="Riley R."/>
            <person name="Labutti K."/>
            <person name="Andreopoulos B."/>
            <person name="Lipzen A."/>
            <person name="Chen C."/>
            <person name="Yanf M."/>
            <person name="Daum C."/>
            <person name="Ng V."/>
            <person name="Clum A."/>
            <person name="Steindorff A."/>
            <person name="Ohm R."/>
            <person name="Martin F."/>
            <person name="Silar P."/>
            <person name="Natvig D."/>
            <person name="Lalanne C."/>
            <person name="Gautier V."/>
            <person name="Ament-Velasquez S.L."/>
            <person name="Kruys A."/>
            <person name="Hutchinson M.I."/>
            <person name="Powell A.J."/>
            <person name="Barry K."/>
            <person name="Miller A.N."/>
            <person name="Grigoriev I.V."/>
            <person name="Debuchy R."/>
            <person name="Gladieux P."/>
            <person name="Thoren M.H."/>
            <person name="Johannesson H."/>
        </authorList>
    </citation>
    <scope>NUCLEOTIDE SEQUENCE</scope>
    <source>
        <strain evidence="2">SMH2532-1</strain>
    </source>
</reference>
<organism evidence="2 3">
    <name type="scientific">Cercophora newfieldiana</name>
    <dbReference type="NCBI Taxonomy" id="92897"/>
    <lineage>
        <taxon>Eukaryota</taxon>
        <taxon>Fungi</taxon>
        <taxon>Dikarya</taxon>
        <taxon>Ascomycota</taxon>
        <taxon>Pezizomycotina</taxon>
        <taxon>Sordariomycetes</taxon>
        <taxon>Sordariomycetidae</taxon>
        <taxon>Sordariales</taxon>
        <taxon>Lasiosphaeriaceae</taxon>
        <taxon>Cercophora</taxon>
    </lineage>
</organism>
<dbReference type="EMBL" id="JAULSV010000003">
    <property type="protein sequence ID" value="KAK0647996.1"/>
    <property type="molecule type" value="Genomic_DNA"/>
</dbReference>
<accession>A0AA39YAI0</accession>
<comment type="caution">
    <text evidence="2">The sequence shown here is derived from an EMBL/GenBank/DDBJ whole genome shotgun (WGS) entry which is preliminary data.</text>
</comment>
<sequence>MRISTIISTAICIFSVAEANVSDLTIPAVIKVGEDFIANFTTPIQQPRDQTIIWGVSYPGSKVGEIATYAHAGVTKLGLSSDDVVPSDGRNYFWHVQKGLKIPYGTYGQGGPLVIQAVIVGYIGAAGHLFLQTRYWNVNTTLDGETSVEQIPDVYELRKSGIWPEPNYSK</sequence>
<dbReference type="AlphaFoldDB" id="A0AA39YAI0"/>
<keyword evidence="3" id="KW-1185">Reference proteome</keyword>
<protein>
    <submittedName>
        <fullName evidence="2">Uncharacterized protein</fullName>
    </submittedName>
</protein>
<evidence type="ECO:0000256" key="1">
    <source>
        <dbReference type="SAM" id="SignalP"/>
    </source>
</evidence>
<gene>
    <name evidence="2" type="ORF">B0T16DRAFT_490897</name>
</gene>